<gene>
    <name evidence="2" type="ORF">EAF07_08165</name>
</gene>
<comment type="caution">
    <text evidence="2">The sequence shown here is derived from an EMBL/GenBank/DDBJ whole genome shotgun (WGS) entry which is preliminary data.</text>
</comment>
<dbReference type="InterPro" id="IPR006523">
    <property type="entry name" value="RinA"/>
</dbReference>
<organism evidence="2 3">
    <name type="scientific">Streptococcus hillyeri</name>
    <dbReference type="NCBI Taxonomy" id="2282420"/>
    <lineage>
        <taxon>Bacteria</taxon>
        <taxon>Bacillati</taxon>
        <taxon>Bacillota</taxon>
        <taxon>Bacilli</taxon>
        <taxon>Lactobacillales</taxon>
        <taxon>Streptococcaceae</taxon>
        <taxon>Streptococcus</taxon>
    </lineage>
</organism>
<evidence type="ECO:0000256" key="1">
    <source>
        <dbReference type="SAM" id="MobiDB-lite"/>
    </source>
</evidence>
<proteinExistence type="predicted"/>
<feature type="compositionally biased region" description="Polar residues" evidence="1">
    <location>
        <begin position="34"/>
        <end position="52"/>
    </location>
</feature>
<dbReference type="EMBL" id="RCVM01000017">
    <property type="protein sequence ID" value="RLY02213.1"/>
    <property type="molecule type" value="Genomic_DNA"/>
</dbReference>
<reference evidence="2 3" key="1">
    <citation type="submission" date="2018-10" db="EMBL/GenBank/DDBJ databases">
        <title>Streptococcus hillyeri sp. nov., isolated from equine tracheal sample.</title>
        <authorList>
            <person name="Macfadyen A.C."/>
            <person name="Waller A."/>
            <person name="Paterson G.K."/>
        </authorList>
    </citation>
    <scope>NUCLEOTIDE SEQUENCE [LARGE SCALE GENOMIC DNA]</scope>
    <source>
        <strain evidence="2 3">28462</strain>
    </source>
</reference>
<sequence length="133" mass="15883">MKRLSDNELKWLDEELLDFQTIQRTIDLRRQELTTRNPDSQPGPSTGVSKPTENMAIKLVDDPMLKYLEGFKGIVEKLLNNLIDSDREIFNLRWQYPRLKWEEIADQKFMSRASIYRRRRIILEQYAILKGKL</sequence>
<dbReference type="OrthoDB" id="2220315at2"/>
<protein>
    <submittedName>
        <fullName evidence="2">Transcriptional regulator</fullName>
    </submittedName>
</protein>
<dbReference type="RefSeq" id="WP_121836071.1">
    <property type="nucleotide sequence ID" value="NZ_RCVM01000017.1"/>
</dbReference>
<evidence type="ECO:0000313" key="3">
    <source>
        <dbReference type="Proteomes" id="UP000279194"/>
    </source>
</evidence>
<dbReference type="NCBIfam" id="TIGR01636">
    <property type="entry name" value="phage_rinA"/>
    <property type="match status" value="1"/>
</dbReference>
<keyword evidence="3" id="KW-1185">Reference proteome</keyword>
<name>A0A3L9DQI2_9STRE</name>
<evidence type="ECO:0000313" key="2">
    <source>
        <dbReference type="EMBL" id="RLY02213.1"/>
    </source>
</evidence>
<dbReference type="Proteomes" id="UP000279194">
    <property type="component" value="Unassembled WGS sequence"/>
</dbReference>
<dbReference type="AlphaFoldDB" id="A0A3L9DQI2"/>
<feature type="region of interest" description="Disordered" evidence="1">
    <location>
        <begin position="32"/>
        <end position="53"/>
    </location>
</feature>
<accession>A0A3L9DQI2</accession>